<dbReference type="EMBL" id="MFEJ01000029">
    <property type="protein sequence ID" value="OGE79754.1"/>
    <property type="molecule type" value="Genomic_DNA"/>
</dbReference>
<dbReference type="GO" id="GO:0009360">
    <property type="term" value="C:DNA polymerase III complex"/>
    <property type="evidence" value="ECO:0007669"/>
    <property type="project" value="InterPro"/>
</dbReference>
<comment type="similarity">
    <text evidence="1 11">Belongs to the DnaX/STICHEL family.</text>
</comment>
<keyword evidence="3 11" id="KW-0548">Nucleotidyltransferase</keyword>
<dbReference type="InterPro" id="IPR027417">
    <property type="entry name" value="P-loop_NTPase"/>
</dbReference>
<feature type="domain" description="AAA+ ATPase" evidence="12">
    <location>
        <begin position="37"/>
        <end position="179"/>
    </location>
</feature>
<dbReference type="Pfam" id="PF22608">
    <property type="entry name" value="DNAX_ATPase_lid"/>
    <property type="match status" value="1"/>
</dbReference>
<dbReference type="SMART" id="SM00382">
    <property type="entry name" value="AAA"/>
    <property type="match status" value="1"/>
</dbReference>
<dbReference type="Proteomes" id="UP000176233">
    <property type="component" value="Unassembled WGS sequence"/>
</dbReference>
<keyword evidence="9 11" id="KW-0239">DNA-directed DNA polymerase</keyword>
<sequence>MSNLVLYRKYRPLNFAQVVNQEHIKTTLSNAVANNRVGHAYLFTGPRGVGKTTLARIFARAINCKNRKASEPCNECATCKPFLDGTSLDLLEIDAASHTGVENVRELIDHLQFSPTAATFKVIIIDEVHMLSKAAFNALLKTLEEPPAHAVFILATTEINKVPVTIISRTQRFDFKKVSIADLAKLLKFVAHDNKIEITDGALMEIAAAADGSFRDGLSLLDQVINYSDGKVTEEFVEQVFGLTGVVTLSQFLDLIIQNKTQEAVEFISKLSFGGRDLYQFEKDFLEYLRKVLLRKIGVAAEFGFTKDVEGNIKQQADSLTQVRLLEIIRIFQKAETEIKWATIQSLPLELAAVEATQEEEDLTTTASSSNEVVTTKQSIPTTDRHATAKLDADQTVARDGSSGLSVITNAWPQILEKIKDYNHSLVSSLKLAQPGGITGKELVLIFPYKFHADVIEARKNRIIVDQVIEEVTGLKLMVKPILQKDFNGTIEKKDELVESALKILGGEVEQ</sequence>
<dbReference type="InterPro" id="IPR048448">
    <property type="entry name" value="DnaX-like_C"/>
</dbReference>
<keyword evidence="4 11" id="KW-0235">DNA replication</keyword>
<reference evidence="13 14" key="1">
    <citation type="journal article" date="2016" name="Nat. Commun.">
        <title>Thousands of microbial genomes shed light on interconnected biogeochemical processes in an aquifer system.</title>
        <authorList>
            <person name="Anantharaman K."/>
            <person name="Brown C.T."/>
            <person name="Hug L.A."/>
            <person name="Sharon I."/>
            <person name="Castelle C.J."/>
            <person name="Probst A.J."/>
            <person name="Thomas B.C."/>
            <person name="Singh A."/>
            <person name="Wilkins M.J."/>
            <person name="Karaoz U."/>
            <person name="Brodie E.L."/>
            <person name="Williams K.H."/>
            <person name="Hubbard S.S."/>
            <person name="Banfield J.F."/>
        </authorList>
    </citation>
    <scope>NUCLEOTIDE SEQUENCE [LARGE SCALE GENOMIC DNA]</scope>
</reference>
<evidence type="ECO:0000256" key="10">
    <source>
        <dbReference type="ARBA" id="ARBA00049244"/>
    </source>
</evidence>
<keyword evidence="8 11" id="KW-0067">ATP-binding</keyword>
<evidence type="ECO:0000313" key="13">
    <source>
        <dbReference type="EMBL" id="OGE79754.1"/>
    </source>
</evidence>
<dbReference type="Gene3D" id="3.40.50.300">
    <property type="entry name" value="P-loop containing nucleotide triphosphate hydrolases"/>
    <property type="match status" value="1"/>
</dbReference>
<comment type="subunit">
    <text evidence="11">DNA polymerase III contains a core (composed of alpha, epsilon and theta chains) that associates with a tau subunit. This core dimerizes to form the POLIII' complex. PolIII' associates with the gamma complex (composed of gamma, delta, delta', psi and chi chains) and with the beta chain to form the complete DNA polymerase III complex.</text>
</comment>
<evidence type="ECO:0000256" key="11">
    <source>
        <dbReference type="RuleBase" id="RU364063"/>
    </source>
</evidence>
<dbReference type="GO" id="GO:0005524">
    <property type="term" value="F:ATP binding"/>
    <property type="evidence" value="ECO:0007669"/>
    <property type="project" value="UniProtKB-KW"/>
</dbReference>
<evidence type="ECO:0000256" key="7">
    <source>
        <dbReference type="ARBA" id="ARBA00022833"/>
    </source>
</evidence>
<dbReference type="SUPFAM" id="SSF48019">
    <property type="entry name" value="post-AAA+ oligomerization domain-like"/>
    <property type="match status" value="1"/>
</dbReference>
<protein>
    <recommendedName>
        <fullName evidence="11">DNA polymerase III subunit gamma/tau</fullName>
        <ecNumber evidence="11">2.7.7.7</ecNumber>
    </recommendedName>
</protein>
<dbReference type="NCBIfam" id="NF004046">
    <property type="entry name" value="PRK05563.1"/>
    <property type="match status" value="1"/>
</dbReference>
<dbReference type="Pfam" id="PF20964">
    <property type="entry name" value="DnaX_C"/>
    <property type="match status" value="1"/>
</dbReference>
<dbReference type="CDD" id="cd18137">
    <property type="entry name" value="HLD_clamp_pol_III_gamma_tau"/>
    <property type="match status" value="1"/>
</dbReference>
<dbReference type="PRINTS" id="PR00300">
    <property type="entry name" value="CLPPROTEASEA"/>
</dbReference>
<comment type="catalytic activity">
    <reaction evidence="10 11">
        <text>DNA(n) + a 2'-deoxyribonucleoside 5'-triphosphate = DNA(n+1) + diphosphate</text>
        <dbReference type="Rhea" id="RHEA:22508"/>
        <dbReference type="Rhea" id="RHEA-COMP:17339"/>
        <dbReference type="Rhea" id="RHEA-COMP:17340"/>
        <dbReference type="ChEBI" id="CHEBI:33019"/>
        <dbReference type="ChEBI" id="CHEBI:61560"/>
        <dbReference type="ChEBI" id="CHEBI:173112"/>
        <dbReference type="EC" id="2.7.7.7"/>
    </reaction>
</comment>
<dbReference type="SUPFAM" id="SSF52540">
    <property type="entry name" value="P-loop containing nucleoside triphosphate hydrolases"/>
    <property type="match status" value="1"/>
</dbReference>
<evidence type="ECO:0000256" key="1">
    <source>
        <dbReference type="ARBA" id="ARBA00006360"/>
    </source>
</evidence>
<keyword evidence="7" id="KW-0862">Zinc</keyword>
<evidence type="ECO:0000313" key="14">
    <source>
        <dbReference type="Proteomes" id="UP000176233"/>
    </source>
</evidence>
<dbReference type="InterPro" id="IPR003593">
    <property type="entry name" value="AAA+_ATPase"/>
</dbReference>
<accession>A0A1F5NQF3</accession>
<gene>
    <name evidence="11" type="primary">dnaX</name>
    <name evidence="13" type="ORF">A2660_02060</name>
</gene>
<dbReference type="InterPro" id="IPR050238">
    <property type="entry name" value="DNA_Rep/Repair_Clamp_Loader"/>
</dbReference>
<dbReference type="GO" id="GO:0006261">
    <property type="term" value="P:DNA-templated DNA replication"/>
    <property type="evidence" value="ECO:0007669"/>
    <property type="project" value="TreeGrafter"/>
</dbReference>
<dbReference type="InterPro" id="IPR012763">
    <property type="entry name" value="DNA_pol_III_sug/sutau_N"/>
</dbReference>
<dbReference type="AlphaFoldDB" id="A0A1F5NQF3"/>
<dbReference type="Gene3D" id="1.20.272.10">
    <property type="match status" value="1"/>
</dbReference>
<evidence type="ECO:0000256" key="5">
    <source>
        <dbReference type="ARBA" id="ARBA00022723"/>
    </source>
</evidence>
<dbReference type="Gene3D" id="1.10.8.60">
    <property type="match status" value="1"/>
</dbReference>
<dbReference type="InterPro" id="IPR001270">
    <property type="entry name" value="ClpA/B"/>
</dbReference>
<dbReference type="GO" id="GO:0046872">
    <property type="term" value="F:metal ion binding"/>
    <property type="evidence" value="ECO:0007669"/>
    <property type="project" value="UniProtKB-KW"/>
</dbReference>
<dbReference type="PANTHER" id="PTHR11669">
    <property type="entry name" value="REPLICATION FACTOR C / DNA POLYMERASE III GAMMA-TAU SUBUNIT"/>
    <property type="match status" value="1"/>
</dbReference>
<evidence type="ECO:0000256" key="6">
    <source>
        <dbReference type="ARBA" id="ARBA00022741"/>
    </source>
</evidence>
<keyword evidence="6 11" id="KW-0547">Nucleotide-binding</keyword>
<proteinExistence type="inferred from homology"/>
<dbReference type="InterPro" id="IPR045085">
    <property type="entry name" value="HLD_clamp_pol_III_gamma_tau"/>
</dbReference>
<name>A0A1F5NQF3_9BACT</name>
<dbReference type="NCBIfam" id="TIGR02397">
    <property type="entry name" value="dnaX_nterm"/>
    <property type="match status" value="1"/>
</dbReference>
<evidence type="ECO:0000256" key="3">
    <source>
        <dbReference type="ARBA" id="ARBA00022695"/>
    </source>
</evidence>
<dbReference type="FunFam" id="3.40.50.300:FF:000014">
    <property type="entry name" value="DNA polymerase III subunit gamma/tau"/>
    <property type="match status" value="1"/>
</dbReference>
<dbReference type="InterPro" id="IPR008921">
    <property type="entry name" value="DNA_pol3_clamp-load_cplx_C"/>
</dbReference>
<keyword evidence="5" id="KW-0479">Metal-binding</keyword>
<dbReference type="EC" id="2.7.7.7" evidence="11"/>
<evidence type="ECO:0000256" key="2">
    <source>
        <dbReference type="ARBA" id="ARBA00022679"/>
    </source>
</evidence>
<evidence type="ECO:0000256" key="8">
    <source>
        <dbReference type="ARBA" id="ARBA00022840"/>
    </source>
</evidence>
<dbReference type="CDD" id="cd00009">
    <property type="entry name" value="AAA"/>
    <property type="match status" value="1"/>
</dbReference>
<dbReference type="GO" id="GO:0003677">
    <property type="term" value="F:DNA binding"/>
    <property type="evidence" value="ECO:0007669"/>
    <property type="project" value="InterPro"/>
</dbReference>
<keyword evidence="2 11" id="KW-0808">Transferase</keyword>
<comment type="caution">
    <text evidence="13">The sequence shown here is derived from an EMBL/GenBank/DDBJ whole genome shotgun (WGS) entry which is preliminary data.</text>
</comment>
<dbReference type="InterPro" id="IPR022754">
    <property type="entry name" value="DNA_pol_III_gamma-3"/>
</dbReference>
<dbReference type="PANTHER" id="PTHR11669:SF0">
    <property type="entry name" value="PROTEIN STICHEL-LIKE 2"/>
    <property type="match status" value="1"/>
</dbReference>
<dbReference type="Pfam" id="PF12169">
    <property type="entry name" value="DNA_pol3_gamma3"/>
    <property type="match status" value="1"/>
</dbReference>
<evidence type="ECO:0000256" key="9">
    <source>
        <dbReference type="ARBA" id="ARBA00022932"/>
    </source>
</evidence>
<dbReference type="GO" id="GO:0003887">
    <property type="term" value="F:DNA-directed DNA polymerase activity"/>
    <property type="evidence" value="ECO:0007669"/>
    <property type="project" value="UniProtKB-KW"/>
</dbReference>
<dbReference type="Pfam" id="PF13177">
    <property type="entry name" value="DNA_pol3_delta2"/>
    <property type="match status" value="1"/>
</dbReference>
<evidence type="ECO:0000259" key="12">
    <source>
        <dbReference type="SMART" id="SM00382"/>
    </source>
</evidence>
<evidence type="ECO:0000256" key="4">
    <source>
        <dbReference type="ARBA" id="ARBA00022705"/>
    </source>
</evidence>
<organism evidence="13 14">
    <name type="scientific">Candidatus Doudnabacteria bacterium RIFCSPHIGHO2_01_FULL_45_18</name>
    <dbReference type="NCBI Taxonomy" id="1817823"/>
    <lineage>
        <taxon>Bacteria</taxon>
        <taxon>Candidatus Doudnaibacteriota</taxon>
    </lineage>
</organism>
<comment type="function">
    <text evidence="11">DNA polymerase III is a complex, multichain enzyme responsible for most of the replicative synthesis in bacteria. This DNA polymerase also exhibits 3' to 5' exonuclease activity.</text>
</comment>